<dbReference type="PANTHER" id="PTHR22789:SF0">
    <property type="entry name" value="3-OXO-TETRONATE 4-PHOSPHATE DECARBOXYLASE-RELATED"/>
    <property type="match status" value="1"/>
</dbReference>
<comment type="caution">
    <text evidence="4">The sequence shown here is derived from an EMBL/GenBank/DDBJ whole genome shotgun (WGS) entry which is preliminary data.</text>
</comment>
<organism evidence="4 5">
    <name type="scientific">Candidatus Acidianus copahuensis</name>
    <dbReference type="NCBI Taxonomy" id="1160895"/>
    <lineage>
        <taxon>Archaea</taxon>
        <taxon>Thermoproteota</taxon>
        <taxon>Thermoprotei</taxon>
        <taxon>Sulfolobales</taxon>
        <taxon>Sulfolobaceae</taxon>
        <taxon>Acidianus</taxon>
    </lineage>
</organism>
<dbReference type="EMBL" id="JFZT01000057">
    <property type="protein sequence ID" value="EZQ01977.1"/>
    <property type="molecule type" value="Genomic_DNA"/>
</dbReference>
<feature type="domain" description="Class II aldolase/adducin N-terminal" evidence="3">
    <location>
        <begin position="22"/>
        <end position="202"/>
    </location>
</feature>
<dbReference type="Gene3D" id="3.40.225.10">
    <property type="entry name" value="Class II aldolase/adducin N-terminal domain"/>
    <property type="match status" value="1"/>
</dbReference>
<dbReference type="SMART" id="SM01007">
    <property type="entry name" value="Aldolase_II"/>
    <property type="match status" value="1"/>
</dbReference>
<sequence>MVYMIGNTFCKLCQNNEDSLKRELVNSVKTLYWKGMINNAGGNQSARMPGEDKIWITPSGYPRVDLTADDLIKVDLEGNILKGDLKPSIEIYMHLAVYKVRPDVNAVIHAHSPYTLGATIAGRLEVTHGEAAAILGDVKVIPYSHPGTVELAKNVAEAIRGEGAKVPRIVILLNHGVLSVGACIHEARAYVEIMEEWARFNIAASALGGIRHTLDPRDLRKPGARYIRSVKFGGREGRNDN</sequence>
<dbReference type="OrthoDB" id="18709at2157"/>
<dbReference type="STRING" id="1160895.CM19_10865"/>
<dbReference type="InterPro" id="IPR050197">
    <property type="entry name" value="Aldolase_class_II_sugar_metab"/>
</dbReference>
<dbReference type="GO" id="GO:0019323">
    <property type="term" value="P:pentose catabolic process"/>
    <property type="evidence" value="ECO:0007669"/>
    <property type="project" value="TreeGrafter"/>
</dbReference>
<dbReference type="GO" id="GO:0016832">
    <property type="term" value="F:aldehyde-lyase activity"/>
    <property type="evidence" value="ECO:0007669"/>
    <property type="project" value="TreeGrafter"/>
</dbReference>
<evidence type="ECO:0000259" key="3">
    <source>
        <dbReference type="SMART" id="SM01007"/>
    </source>
</evidence>
<dbReference type="InterPro" id="IPR036409">
    <property type="entry name" value="Aldolase_II/adducin_N_sf"/>
</dbReference>
<name>A0A031LIL7_9CREN</name>
<dbReference type="UniPathway" id="UPA00071"/>
<dbReference type="RefSeq" id="WP_048100365.1">
    <property type="nucleotide sequence ID" value="NZ_JFZT01000057.1"/>
</dbReference>
<dbReference type="PANTHER" id="PTHR22789">
    <property type="entry name" value="FUCULOSE PHOSPHATE ALDOLASE"/>
    <property type="match status" value="1"/>
</dbReference>
<keyword evidence="5" id="KW-1185">Reference proteome</keyword>
<dbReference type="GO" id="GO:0005829">
    <property type="term" value="C:cytosol"/>
    <property type="evidence" value="ECO:0007669"/>
    <property type="project" value="TreeGrafter"/>
</dbReference>
<accession>A0A031LIL7</accession>
<dbReference type="Pfam" id="PF00596">
    <property type="entry name" value="Aldolase_II"/>
    <property type="match status" value="1"/>
</dbReference>
<evidence type="ECO:0000256" key="1">
    <source>
        <dbReference type="ARBA" id="ARBA00022723"/>
    </source>
</evidence>
<dbReference type="Proteomes" id="UP000024332">
    <property type="component" value="Unassembled WGS sequence"/>
</dbReference>
<evidence type="ECO:0000256" key="2">
    <source>
        <dbReference type="ARBA" id="ARBA00023239"/>
    </source>
</evidence>
<protein>
    <submittedName>
        <fullName evidence="4">Aldolase</fullName>
    </submittedName>
</protein>
<dbReference type="GO" id="GO:0046872">
    <property type="term" value="F:metal ion binding"/>
    <property type="evidence" value="ECO:0007669"/>
    <property type="project" value="UniProtKB-KW"/>
</dbReference>
<evidence type="ECO:0000313" key="4">
    <source>
        <dbReference type="EMBL" id="EZQ01977.1"/>
    </source>
</evidence>
<dbReference type="AlphaFoldDB" id="A0A031LIL7"/>
<reference evidence="4 5" key="1">
    <citation type="submission" date="2014-03" db="EMBL/GenBank/DDBJ databases">
        <title>Draft genome sequence of the novel thermoacidophilic archaea Acidianus copahuensis ALE1 strain, isolated from Copahue volcanic area in Neuquen Argentina.</title>
        <authorList>
            <person name="Urbieta M.S."/>
            <person name="Rascovan N."/>
            <person name="Castro C."/>
            <person name="Revale S."/>
            <person name="Giaveno M.A."/>
            <person name="Vazquez M.P."/>
            <person name="Donati E.R."/>
        </authorList>
    </citation>
    <scope>NUCLEOTIDE SEQUENCE [LARGE SCALE GENOMIC DNA]</scope>
    <source>
        <strain evidence="4 5">ALE1</strain>
    </source>
</reference>
<evidence type="ECO:0000313" key="5">
    <source>
        <dbReference type="Proteomes" id="UP000024332"/>
    </source>
</evidence>
<proteinExistence type="predicted"/>
<dbReference type="SUPFAM" id="SSF53639">
    <property type="entry name" value="AraD/HMP-PK domain-like"/>
    <property type="match status" value="1"/>
</dbReference>
<keyword evidence="1" id="KW-0479">Metal-binding</keyword>
<keyword evidence="2" id="KW-0456">Lyase</keyword>
<gene>
    <name evidence="4" type="ORF">CM19_10865</name>
</gene>
<dbReference type="InterPro" id="IPR001303">
    <property type="entry name" value="Aldolase_II/adducin_N"/>
</dbReference>